<dbReference type="PANTHER" id="PTHR12211:SF0">
    <property type="entry name" value="ENDOPLASMIC RETICULUM RESIDENT PROTEIN 29"/>
    <property type="match status" value="1"/>
</dbReference>
<dbReference type="InterPro" id="IPR016855">
    <property type="entry name" value="ERp29"/>
</dbReference>
<feature type="domain" description="ERp29 N-terminal" evidence="3">
    <location>
        <begin position="36"/>
        <end position="159"/>
    </location>
</feature>
<organism evidence="4 5">
    <name type="scientific">Mya arenaria</name>
    <name type="common">Soft-shell clam</name>
    <dbReference type="NCBI Taxonomy" id="6604"/>
    <lineage>
        <taxon>Eukaryota</taxon>
        <taxon>Metazoa</taxon>
        <taxon>Spiralia</taxon>
        <taxon>Lophotrochozoa</taxon>
        <taxon>Mollusca</taxon>
        <taxon>Bivalvia</taxon>
        <taxon>Autobranchia</taxon>
        <taxon>Heteroconchia</taxon>
        <taxon>Euheterodonta</taxon>
        <taxon>Imparidentia</taxon>
        <taxon>Neoheterodontei</taxon>
        <taxon>Myida</taxon>
        <taxon>Myoidea</taxon>
        <taxon>Myidae</taxon>
        <taxon>Mya</taxon>
    </lineage>
</organism>
<dbReference type="InterPro" id="IPR036249">
    <property type="entry name" value="Thioredoxin-like_sf"/>
</dbReference>
<dbReference type="InterPro" id="IPR011679">
    <property type="entry name" value="ERp29_C"/>
</dbReference>
<gene>
    <name evidence="4" type="ORF">MAR_009887</name>
</gene>
<proteinExistence type="predicted"/>
<dbReference type="CDD" id="cd00238">
    <property type="entry name" value="ERp29c"/>
    <property type="match status" value="1"/>
</dbReference>
<sequence length="266" mass="29754">MTLLLLRGVDLPLESRSGEEHRVGHLGDSAVSADVVKGAVQLNSGVFDKIVDKHKAVLVKFDETYPYGDKQDAFKKVAEACISQSDLLIAEVQVADYGEKDNMDLAERFKVPTNKDAHPTYLLFLQGRDEPVKYEGDKLQADDIKKFIMKESGLWIGLPGCLEQFDVLVKQFFLPSANRDELIARGEEQAKLLSKDVEKTSSDMYIKIMKRVAEKGTGFVDSEIERLEKLRSGKLSDKKKEQLADRLNILATFSVSLAQSGKKDEL</sequence>
<dbReference type="PANTHER" id="PTHR12211">
    <property type="entry name" value="ENDOPLASMIC RETICULUM PROTEIN ERP29"/>
    <property type="match status" value="1"/>
</dbReference>
<feature type="domain" description="Endoplasmic reticulum resident protein 29 C-terminal" evidence="2">
    <location>
        <begin position="160"/>
        <end position="253"/>
    </location>
</feature>
<dbReference type="Proteomes" id="UP001164746">
    <property type="component" value="Chromosome 4"/>
</dbReference>
<dbReference type="EMBL" id="CP111015">
    <property type="protein sequence ID" value="WAR03329.1"/>
    <property type="molecule type" value="Genomic_DNA"/>
</dbReference>
<evidence type="ECO:0000313" key="5">
    <source>
        <dbReference type="Proteomes" id="UP001164746"/>
    </source>
</evidence>
<keyword evidence="5" id="KW-1185">Reference proteome</keyword>
<dbReference type="SUPFAM" id="SSF47933">
    <property type="entry name" value="ERP29 C domain-like"/>
    <property type="match status" value="1"/>
</dbReference>
<evidence type="ECO:0000256" key="1">
    <source>
        <dbReference type="ARBA" id="ARBA00022824"/>
    </source>
</evidence>
<reference evidence="4" key="1">
    <citation type="submission" date="2022-11" db="EMBL/GenBank/DDBJ databases">
        <title>Centuries of genome instability and evolution in soft-shell clam transmissible cancer (bioRxiv).</title>
        <authorList>
            <person name="Hart S.F.M."/>
            <person name="Yonemitsu M.A."/>
            <person name="Giersch R.M."/>
            <person name="Beal B.F."/>
            <person name="Arriagada G."/>
            <person name="Davis B.W."/>
            <person name="Ostrander E.A."/>
            <person name="Goff S.P."/>
            <person name="Metzger M.J."/>
        </authorList>
    </citation>
    <scope>NUCLEOTIDE SEQUENCE</scope>
    <source>
        <strain evidence="4">MELC-2E11</strain>
        <tissue evidence="4">Siphon/mantle</tissue>
    </source>
</reference>
<dbReference type="InterPro" id="IPR036356">
    <property type="entry name" value="ERp29_C_sf"/>
</dbReference>
<dbReference type="Pfam" id="PF07912">
    <property type="entry name" value="ERp29_N"/>
    <property type="match status" value="1"/>
</dbReference>
<dbReference type="SUPFAM" id="SSF52833">
    <property type="entry name" value="Thioredoxin-like"/>
    <property type="match status" value="1"/>
</dbReference>
<dbReference type="Pfam" id="PF07749">
    <property type="entry name" value="ERp29"/>
    <property type="match status" value="1"/>
</dbReference>
<dbReference type="Gene3D" id="1.20.1150.12">
    <property type="entry name" value="Endoplasmic reticulum resident protein 29, C-terminal domain"/>
    <property type="match status" value="1"/>
</dbReference>
<evidence type="ECO:0000259" key="2">
    <source>
        <dbReference type="Pfam" id="PF07749"/>
    </source>
</evidence>
<dbReference type="Gene3D" id="3.40.30.10">
    <property type="entry name" value="Glutaredoxin"/>
    <property type="match status" value="1"/>
</dbReference>
<accession>A0ABY7E2B0</accession>
<keyword evidence="1" id="KW-0256">Endoplasmic reticulum</keyword>
<protein>
    <submittedName>
        <fullName evidence="4">ERP29-like protein</fullName>
    </submittedName>
</protein>
<evidence type="ECO:0000259" key="3">
    <source>
        <dbReference type="Pfam" id="PF07912"/>
    </source>
</evidence>
<dbReference type="InterPro" id="IPR012883">
    <property type="entry name" value="ERp29_N"/>
</dbReference>
<evidence type="ECO:0000313" key="4">
    <source>
        <dbReference type="EMBL" id="WAR03329.1"/>
    </source>
</evidence>
<name>A0ABY7E2B0_MYAAR</name>